<gene>
    <name evidence="3" type="ORF">EC973_002029</name>
</gene>
<dbReference type="AlphaFoldDB" id="A0A8H7BP90"/>
<comment type="caution">
    <text evidence="3">The sequence shown here is derived from an EMBL/GenBank/DDBJ whole genome shotgun (WGS) entry which is preliminary data.</text>
</comment>
<keyword evidence="1" id="KW-0732">Signal</keyword>
<dbReference type="InterPro" id="IPR013320">
    <property type="entry name" value="ConA-like_dom_sf"/>
</dbReference>
<sequence length="329" mass="36907">MHPITSLIGLAIYIAHVSAKSTLVDTSVSRSCDCGFNEDQVYWSHLWHMNFRQGLDTNELYKTEDIFVANYKIQPKYENSLSRVFSRDNVDLKGALQIAVTAAPDAQRVRCGGIGTKRQIDFLYGSFRSYLRTSPVHGTVAAMYMYNPGNEIDIEVLSAVDPPQSYFAIHPGLIENGRASALTHDNHWLGFDPTADFHEYRFDWFPDLVIFYIDGVEARRLTTNIASTAGRFLINHWTDGNANFSQGPPTEDAKLEIMNITILFNSSQSYLPGCQQTKQACSIQNVMAQLAAKDGPMSSASRWTLAIHYQQPWLAFIIFATACLLLVTD</sequence>
<dbReference type="EMBL" id="JABAYA010000152">
    <property type="protein sequence ID" value="KAF7723430.1"/>
    <property type="molecule type" value="Genomic_DNA"/>
</dbReference>
<dbReference type="GO" id="GO:0005975">
    <property type="term" value="P:carbohydrate metabolic process"/>
    <property type="evidence" value="ECO:0007669"/>
    <property type="project" value="InterPro"/>
</dbReference>
<dbReference type="CDD" id="cd00413">
    <property type="entry name" value="Glyco_hydrolase_16"/>
    <property type="match status" value="1"/>
</dbReference>
<dbReference type="OrthoDB" id="25131at2759"/>
<dbReference type="Pfam" id="PF00722">
    <property type="entry name" value="Glyco_hydro_16"/>
    <property type="match status" value="1"/>
</dbReference>
<dbReference type="InterPro" id="IPR000757">
    <property type="entry name" value="Beta-glucanase-like"/>
</dbReference>
<proteinExistence type="predicted"/>
<reference evidence="3" key="1">
    <citation type="submission" date="2020-01" db="EMBL/GenBank/DDBJ databases">
        <title>Genome Sequencing of Three Apophysomyces-Like Fungal Strains Confirms a Novel Fungal Genus in the Mucoromycota with divergent Burkholderia-like Endosymbiotic Bacteria.</title>
        <authorList>
            <person name="Stajich J.E."/>
            <person name="Macias A.M."/>
            <person name="Carter-House D."/>
            <person name="Lovett B."/>
            <person name="Kasson L.R."/>
            <person name="Berry K."/>
            <person name="Grigoriev I."/>
            <person name="Chang Y."/>
            <person name="Spatafora J."/>
            <person name="Kasson M.T."/>
        </authorList>
    </citation>
    <scope>NUCLEOTIDE SEQUENCE</scope>
    <source>
        <strain evidence="3">NRRL A-21654</strain>
    </source>
</reference>
<dbReference type="PROSITE" id="PS51762">
    <property type="entry name" value="GH16_2"/>
    <property type="match status" value="1"/>
</dbReference>
<dbReference type="SUPFAM" id="SSF49899">
    <property type="entry name" value="Concanavalin A-like lectins/glucanases"/>
    <property type="match status" value="1"/>
</dbReference>
<protein>
    <recommendedName>
        <fullName evidence="2">GH16 domain-containing protein</fullName>
    </recommendedName>
</protein>
<evidence type="ECO:0000313" key="4">
    <source>
        <dbReference type="Proteomes" id="UP000605846"/>
    </source>
</evidence>
<dbReference type="PANTHER" id="PTHR38121">
    <property type="entry name" value="GH16 DOMAIN-CONTAINING PROTEIN"/>
    <property type="match status" value="1"/>
</dbReference>
<keyword evidence="4" id="KW-1185">Reference proteome</keyword>
<feature type="signal peptide" evidence="1">
    <location>
        <begin position="1"/>
        <end position="19"/>
    </location>
</feature>
<evidence type="ECO:0000256" key="1">
    <source>
        <dbReference type="SAM" id="SignalP"/>
    </source>
</evidence>
<evidence type="ECO:0000313" key="3">
    <source>
        <dbReference type="EMBL" id="KAF7723430.1"/>
    </source>
</evidence>
<dbReference type="Gene3D" id="2.60.120.200">
    <property type="match status" value="1"/>
</dbReference>
<accession>A0A8H7BP90</accession>
<evidence type="ECO:0000259" key="2">
    <source>
        <dbReference type="PROSITE" id="PS51762"/>
    </source>
</evidence>
<feature type="chain" id="PRO_5034688205" description="GH16 domain-containing protein" evidence="1">
    <location>
        <begin position="20"/>
        <end position="329"/>
    </location>
</feature>
<name>A0A8H7BP90_9FUNG</name>
<feature type="domain" description="GH16" evidence="2">
    <location>
        <begin position="21"/>
        <end position="268"/>
    </location>
</feature>
<organism evidence="3 4">
    <name type="scientific">Apophysomyces ossiformis</name>
    <dbReference type="NCBI Taxonomy" id="679940"/>
    <lineage>
        <taxon>Eukaryota</taxon>
        <taxon>Fungi</taxon>
        <taxon>Fungi incertae sedis</taxon>
        <taxon>Mucoromycota</taxon>
        <taxon>Mucoromycotina</taxon>
        <taxon>Mucoromycetes</taxon>
        <taxon>Mucorales</taxon>
        <taxon>Mucorineae</taxon>
        <taxon>Mucoraceae</taxon>
        <taxon>Apophysomyces</taxon>
    </lineage>
</organism>
<dbReference type="Proteomes" id="UP000605846">
    <property type="component" value="Unassembled WGS sequence"/>
</dbReference>
<dbReference type="PANTHER" id="PTHR38121:SF2">
    <property type="entry name" value="ACYLTRANSFERASE 3 DOMAIN-CONTAINING PROTEIN"/>
    <property type="match status" value="1"/>
</dbReference>
<dbReference type="GO" id="GO:0004553">
    <property type="term" value="F:hydrolase activity, hydrolyzing O-glycosyl compounds"/>
    <property type="evidence" value="ECO:0007669"/>
    <property type="project" value="InterPro"/>
</dbReference>